<reference evidence="5 6" key="1">
    <citation type="journal article" date="2015" name="Genome Biol.">
        <title>Comparative genomics of Steinernema reveals deeply conserved gene regulatory networks.</title>
        <authorList>
            <person name="Dillman A.R."/>
            <person name="Macchietto M."/>
            <person name="Porter C.F."/>
            <person name="Rogers A."/>
            <person name="Williams B."/>
            <person name="Antoshechkin I."/>
            <person name="Lee M.M."/>
            <person name="Goodwin Z."/>
            <person name="Lu X."/>
            <person name="Lewis E.E."/>
            <person name="Goodrich-Blair H."/>
            <person name="Stock S.P."/>
            <person name="Adams B.J."/>
            <person name="Sternberg P.W."/>
            <person name="Mortazavi A."/>
        </authorList>
    </citation>
    <scope>NUCLEOTIDE SEQUENCE [LARGE SCALE GENOMIC DNA]</scope>
    <source>
        <strain evidence="5 6">ALL</strain>
    </source>
</reference>
<dbReference type="Proteomes" id="UP000298663">
    <property type="component" value="Unassembled WGS sequence"/>
</dbReference>
<dbReference type="Pfam" id="PF00169">
    <property type="entry name" value="PH"/>
    <property type="match status" value="1"/>
</dbReference>
<sequence>MNKNTLYFQFLGLNSQGQKIIERFYQKNSCMYFKAVRTRIANQIGNIDFTFNFQMSNIERMADVPVAIPVAEEDAAALVAVPAVRTNTRRNRREERIRSLVAVPTDNDVSSPIQDLTRDLTEAALTDAVNTPYLSTTKDHEYLLDVMINRHNNAHPAHEEIQRVESPKPPFLYAESASQPSRAEERSLNPEQSQMDEVLRKTISKVKLEQDFDGDDCLPRSFDSFVFPEIKLKEQIAEDYDDVDGEITLESGETIELGMKVFLEETEGFQKLFLVYSGHGAGKPVTRQLLLTDRNIYLISETNIGIEAGSEALPSSNQDHSSLPGSPRSSFVDYQVHAVIPLTNIDCITAGVDHQVIWMQANEKRFHLPTTDRRSSCKTIAVDTASERLGKAIVHFVVKMIEACGLRPPIVDHGPTQQSIVLRKFVLTELGITHVDIAFHGLVYWFQSGWKKSVKLATEAKDDFAGFLYHRSFNQNSWRKLPEWSSRPHYFVIHGQQLFKFTDSSCKLCEEKITLNSSCRVSEVDLKKDEQFVLQLETSESSSNVIQFSCGTREDQRRWMQKFSLAISNTDVIEAPSACSLTLTDNAVIAAQEGDNCIIDGFMRSLVVVPLQQILQIIGVRIGSHRGILIHSEKDNLEWFLVRSDDELNRLQAAFEQKLRIRLVNYSDRESIGRKLSDFIGCEARKLPGELWHPEYAV</sequence>
<accession>A0A4U8UU95</accession>
<comment type="subcellular location">
    <subcellularLocation>
        <location evidence="1">Cytoplasm</location>
    </subcellularLocation>
</comment>
<reference evidence="5 6" key="2">
    <citation type="journal article" date="2019" name="G3 (Bethesda)">
        <title>Hybrid Assembly of the Genome of the Entomopathogenic Nematode Steinernema carpocapsae Identifies the X-Chromosome.</title>
        <authorList>
            <person name="Serra L."/>
            <person name="Macchietto M."/>
            <person name="Macias-Munoz A."/>
            <person name="McGill C.J."/>
            <person name="Rodriguez I.M."/>
            <person name="Rodriguez B."/>
            <person name="Murad R."/>
            <person name="Mortazavi A."/>
        </authorList>
    </citation>
    <scope>NUCLEOTIDE SEQUENCE [LARGE SCALE GENOMIC DNA]</scope>
    <source>
        <strain evidence="5 6">ALL</strain>
    </source>
</reference>
<dbReference type="InterPro" id="IPR001849">
    <property type="entry name" value="PH_domain"/>
</dbReference>
<dbReference type="PROSITE" id="PS50003">
    <property type="entry name" value="PH_DOMAIN"/>
    <property type="match status" value="1"/>
</dbReference>
<dbReference type="InterPro" id="IPR057288">
    <property type="entry name" value="PH_PLEKHM2"/>
</dbReference>
<comment type="caution">
    <text evidence="5">The sequence shown here is derived from an EMBL/GenBank/DDBJ whole genome shotgun (WGS) entry which is preliminary data.</text>
</comment>
<dbReference type="AlphaFoldDB" id="A0A4U8UU95"/>
<organism evidence="5 6">
    <name type="scientific">Steinernema carpocapsae</name>
    <name type="common">Entomopathogenic nematode</name>
    <dbReference type="NCBI Taxonomy" id="34508"/>
    <lineage>
        <taxon>Eukaryota</taxon>
        <taxon>Metazoa</taxon>
        <taxon>Ecdysozoa</taxon>
        <taxon>Nematoda</taxon>
        <taxon>Chromadorea</taxon>
        <taxon>Rhabditida</taxon>
        <taxon>Tylenchina</taxon>
        <taxon>Panagrolaimomorpha</taxon>
        <taxon>Strongyloidoidea</taxon>
        <taxon>Steinernematidae</taxon>
        <taxon>Steinernema</taxon>
    </lineage>
</organism>
<dbReference type="GO" id="GO:0032418">
    <property type="term" value="P:lysosome localization"/>
    <property type="evidence" value="ECO:0007669"/>
    <property type="project" value="TreeGrafter"/>
</dbReference>
<dbReference type="Pfam" id="PF23142">
    <property type="entry name" value="PH_PLEKHM2"/>
    <property type="match status" value="1"/>
</dbReference>
<dbReference type="GO" id="GO:0032880">
    <property type="term" value="P:regulation of protein localization"/>
    <property type="evidence" value="ECO:0007669"/>
    <property type="project" value="TreeGrafter"/>
</dbReference>
<dbReference type="PANTHER" id="PTHR46556">
    <property type="entry name" value="PLECKSTRIN HOMOLOGY DOMAIN-CONTAINING FAMILY M MEMBER 2"/>
    <property type="match status" value="1"/>
</dbReference>
<dbReference type="SUPFAM" id="SSF50729">
    <property type="entry name" value="PH domain-like"/>
    <property type="match status" value="1"/>
</dbReference>
<keyword evidence="2" id="KW-0963">Cytoplasm</keyword>
<dbReference type="InterPro" id="IPR011993">
    <property type="entry name" value="PH-like_dom_sf"/>
</dbReference>
<keyword evidence="6" id="KW-1185">Reference proteome</keyword>
<evidence type="ECO:0000256" key="1">
    <source>
        <dbReference type="ARBA" id="ARBA00004496"/>
    </source>
</evidence>
<gene>
    <name evidence="5" type="ORF">L596_003635</name>
</gene>
<feature type="region of interest" description="Disordered" evidence="3">
    <location>
        <begin position="159"/>
        <end position="195"/>
    </location>
</feature>
<name>A0A4U8UU95_STECR</name>
<evidence type="ECO:0000256" key="2">
    <source>
        <dbReference type="ARBA" id="ARBA00022490"/>
    </source>
</evidence>
<evidence type="ECO:0000256" key="3">
    <source>
        <dbReference type="SAM" id="MobiDB-lite"/>
    </source>
</evidence>
<evidence type="ECO:0000259" key="4">
    <source>
        <dbReference type="PROSITE" id="PS50003"/>
    </source>
</evidence>
<dbReference type="EMBL" id="AZBU02000001">
    <property type="protein sequence ID" value="TMS36484.1"/>
    <property type="molecule type" value="Genomic_DNA"/>
</dbReference>
<feature type="domain" description="PH" evidence="4">
    <location>
        <begin position="461"/>
        <end position="568"/>
    </location>
</feature>
<dbReference type="InterPro" id="IPR053015">
    <property type="entry name" value="PH_domain-containing_M2"/>
</dbReference>
<dbReference type="GO" id="GO:0010008">
    <property type="term" value="C:endosome membrane"/>
    <property type="evidence" value="ECO:0007669"/>
    <property type="project" value="TreeGrafter"/>
</dbReference>
<dbReference type="STRING" id="34508.A0A4U8UU95"/>
<evidence type="ECO:0000313" key="6">
    <source>
        <dbReference type="Proteomes" id="UP000298663"/>
    </source>
</evidence>
<dbReference type="Gene3D" id="2.30.29.30">
    <property type="entry name" value="Pleckstrin-homology domain (PH domain)/Phosphotyrosine-binding domain (PTB)"/>
    <property type="match status" value="1"/>
</dbReference>
<dbReference type="PANTHER" id="PTHR46556:SF1">
    <property type="entry name" value="PLECKSTRIN HOMOLOGY DOMAIN-CONTAINING FAMILY M MEMBER 2"/>
    <property type="match status" value="1"/>
</dbReference>
<dbReference type="OrthoDB" id="9983817at2759"/>
<dbReference type="GO" id="GO:0019894">
    <property type="term" value="F:kinesin binding"/>
    <property type="evidence" value="ECO:0007669"/>
    <property type="project" value="TreeGrafter"/>
</dbReference>
<dbReference type="SMART" id="SM00233">
    <property type="entry name" value="PH"/>
    <property type="match status" value="1"/>
</dbReference>
<protein>
    <recommendedName>
        <fullName evidence="4">PH domain-containing protein</fullName>
    </recommendedName>
</protein>
<proteinExistence type="predicted"/>
<evidence type="ECO:0000313" key="5">
    <source>
        <dbReference type="EMBL" id="TMS36484.1"/>
    </source>
</evidence>
<dbReference type="GO" id="GO:0007030">
    <property type="term" value="P:Golgi organization"/>
    <property type="evidence" value="ECO:0007669"/>
    <property type="project" value="TreeGrafter"/>
</dbReference>